<feature type="domain" description="Hyaluronan-mediated motility receptor C-terminal" evidence="6">
    <location>
        <begin position="1197"/>
        <end position="1324"/>
    </location>
</feature>
<comment type="subcellular location">
    <subcellularLocation>
        <location evidence="1">Cytoplasm</location>
        <location evidence="1">Cytoskeleton</location>
        <location evidence="1">Spindle</location>
    </subcellularLocation>
</comment>
<sequence length="1386" mass="157201">MFNKAAIKRFNEESSCAPPPTKYDPKLPHGSKEINFGHYSGRPDPTIKKDGAFAYPGTPGPQRSRQGRTLIAGSASARSCSDSRVRLRSRSRSSSSSSLHDAECATPKAKVVNAAETRNSANDEIRNLQSRIDNLEIERANLFNQLTVMRDTISTTEETMKILEADKQSILASAEENAAKYKDLLQTLEKEQLNLQEEISAMKRSLTLAEESVKTLESEKNSLLATAEETNEKYERLEAEQITTQNEIAALQVTLNTTENNLKTLEAEKESLMASSKDSAAMYLSRVQTLEQEQSSLKNEIETLKNTLNATEENVNFLKSAKESLLASNEEHFSKYESLQETYGREKASFETEISEMKAKFSATEEQVKKLEAERQSLVSRAEDSTAMYQRRIQVLEEELTTLKTEMEAMRFALAASEENVNGLESQQQLLIASNEEKITTYQTLLETSTKEQACLETEITVLRKKLNETEENMKALDNEKQSLLGSAADSKAKCQTLLQSLENEQRKVSELQPMKFEKEVLEKRLREVLVENTSLKGSLDYYENKYSELDSNIGQMSEKLAQTDAEKTCLEQQLSTLQSQLQNSILVAEENATKFRSCEMEMETISAALKNAEDALKIQESTKADLVAQMEEINVELVTLKNSHVELQHEQTSLTTQLQDSTVAIQALEAERQYLSSELHASQQKLEELEDIQKQKLDLEISLNDVSAENESLIKHIQSSESKISVCDAKIEEMAMMLVRVETEKSELEQKLSAVNKDLNKSSLLAEQNATKYETLQVENEFILQTLNKTELAFTTSECERVELRGTLKDTMDELEMLRNTHLELQQNHMVLTSELQNSSVIIQQLKSCQESLSSELDAVKHNLEEARTGYKQEKEDMETQLQSLKDDNGTLTLKLGNSDSKICQLDADLEELSMKLAQMEIEKSDIHQQLCNARHELTNTIHAAEEMASKYQSLQIENEAITVTLRTTEEMLTLTETAKSELVNQIKEKHCEVEMAWNALEELQQRSTVESQKSAGTIQELEVNLRSLSLDLEASQKKLVLETQCFVQQKDHLEGQLRSLHVENGRLTERLGHAESTVSQLNETISEMSFKLTQIEAVKVDLEQQLSDIRNELRNSMLVAKQNDSLYQSLKVENESITASMRTTEESLKTSESEKIDLMVNVKALADKLEQLKNAYMKLQQHNVSLKTEQQKSKAIIQQHEADSRSLHAELEATQEKLAETESFKQQKDDIEARLRDVLVENKSLKEQLEHYESVYTDYATLVGHHNNRQKIQHVIKIKDENLKLRSENDVLRQKVVQLQERLKHAPSDAARKRFDPSQAFKVLKEPFVQDDKDIRGPESRSTFTVSKRAQPTPTIHLNSSKKESKQGMAFDVCFDVNKENNGV</sequence>
<keyword evidence="4" id="KW-0175">Coiled coil</keyword>
<reference evidence="7 8" key="1">
    <citation type="submission" date="2024-08" db="EMBL/GenBank/DDBJ databases">
        <authorList>
            <person name="Cucini C."/>
            <person name="Frati F."/>
        </authorList>
    </citation>
    <scope>NUCLEOTIDE SEQUENCE [LARGE SCALE GENOMIC DNA]</scope>
</reference>
<evidence type="ECO:0000256" key="4">
    <source>
        <dbReference type="SAM" id="Coils"/>
    </source>
</evidence>
<feature type="compositionally biased region" description="Polar residues" evidence="5">
    <location>
        <begin position="1342"/>
        <end position="1361"/>
    </location>
</feature>
<feature type="coiled-coil region" evidence="4">
    <location>
        <begin position="802"/>
        <end position="829"/>
    </location>
</feature>
<keyword evidence="3" id="KW-0206">Cytoskeleton</keyword>
<protein>
    <recommendedName>
        <fullName evidence="6">Hyaluronan-mediated motility receptor C-terminal domain-containing protein</fullName>
    </recommendedName>
</protein>
<proteinExistence type="predicted"/>
<evidence type="ECO:0000256" key="3">
    <source>
        <dbReference type="ARBA" id="ARBA00023212"/>
    </source>
</evidence>
<dbReference type="Pfam" id="PF15908">
    <property type="entry name" value="HMMR_C"/>
    <property type="match status" value="1"/>
</dbReference>
<feature type="coiled-coil region" evidence="4">
    <location>
        <begin position="1157"/>
        <end position="1257"/>
    </location>
</feature>
<feature type="coiled-coil region" evidence="4">
    <location>
        <begin position="554"/>
        <end position="759"/>
    </location>
</feature>
<keyword evidence="8" id="KW-1185">Reference proteome</keyword>
<keyword evidence="2" id="KW-0963">Cytoplasm</keyword>
<feature type="region of interest" description="Disordered" evidence="5">
    <location>
        <begin position="1336"/>
        <end position="1367"/>
    </location>
</feature>
<evidence type="ECO:0000313" key="8">
    <source>
        <dbReference type="Proteomes" id="UP001642540"/>
    </source>
</evidence>
<dbReference type="InterPro" id="IPR031794">
    <property type="entry name" value="HMMR_C"/>
</dbReference>
<feature type="region of interest" description="Disordered" evidence="5">
    <location>
        <begin position="1"/>
        <end position="103"/>
    </location>
</feature>
<name>A0ABP1QKF8_9HEXA</name>
<dbReference type="PANTHER" id="PTHR18956:SF6">
    <property type="entry name" value="HYALURONAN MEDIATED MOTILITY RECEPTOR"/>
    <property type="match status" value="1"/>
</dbReference>
<evidence type="ECO:0000259" key="6">
    <source>
        <dbReference type="Pfam" id="PF15908"/>
    </source>
</evidence>
<gene>
    <name evidence="7" type="ORF">ODALV1_LOCUS12440</name>
</gene>
<feature type="coiled-coil region" evidence="4">
    <location>
        <begin position="858"/>
        <end position="931"/>
    </location>
</feature>
<dbReference type="InterPro" id="IPR026203">
    <property type="entry name" value="IHABP"/>
</dbReference>
<dbReference type="PANTHER" id="PTHR18956">
    <property type="entry name" value="HYALURONAN MEDIATED MOTILITY RECEPTOR"/>
    <property type="match status" value="1"/>
</dbReference>
<evidence type="ECO:0000256" key="5">
    <source>
        <dbReference type="SAM" id="MobiDB-lite"/>
    </source>
</evidence>
<organism evidence="7 8">
    <name type="scientific">Orchesella dallaii</name>
    <dbReference type="NCBI Taxonomy" id="48710"/>
    <lineage>
        <taxon>Eukaryota</taxon>
        <taxon>Metazoa</taxon>
        <taxon>Ecdysozoa</taxon>
        <taxon>Arthropoda</taxon>
        <taxon>Hexapoda</taxon>
        <taxon>Collembola</taxon>
        <taxon>Entomobryomorpha</taxon>
        <taxon>Entomobryoidea</taxon>
        <taxon>Orchesellidae</taxon>
        <taxon>Orchesellinae</taxon>
        <taxon>Orchesella</taxon>
    </lineage>
</organism>
<accession>A0ABP1QKF8</accession>
<feature type="coiled-coil region" evidence="4">
    <location>
        <begin position="453"/>
        <end position="508"/>
    </location>
</feature>
<feature type="compositionally biased region" description="Basic and acidic residues" evidence="5">
    <location>
        <begin position="23"/>
        <end position="32"/>
    </location>
</feature>
<evidence type="ECO:0000256" key="2">
    <source>
        <dbReference type="ARBA" id="ARBA00022490"/>
    </source>
</evidence>
<evidence type="ECO:0000256" key="1">
    <source>
        <dbReference type="ARBA" id="ARBA00004186"/>
    </source>
</evidence>
<dbReference type="SUPFAM" id="SSF57997">
    <property type="entry name" value="Tropomyosin"/>
    <property type="match status" value="2"/>
</dbReference>
<evidence type="ECO:0000313" key="7">
    <source>
        <dbReference type="EMBL" id="CAL8106697.1"/>
    </source>
</evidence>
<feature type="coiled-coil region" evidence="4">
    <location>
        <begin position="111"/>
        <end position="427"/>
    </location>
</feature>
<dbReference type="EMBL" id="CAXLJM020000038">
    <property type="protein sequence ID" value="CAL8106697.1"/>
    <property type="molecule type" value="Genomic_DNA"/>
</dbReference>
<dbReference type="Proteomes" id="UP001642540">
    <property type="component" value="Unassembled WGS sequence"/>
</dbReference>
<comment type="caution">
    <text evidence="7">The sequence shown here is derived from an EMBL/GenBank/DDBJ whole genome shotgun (WGS) entry which is preliminary data.</text>
</comment>